<name>A0A1C3YAU4_9HYPH</name>
<dbReference type="AlphaFoldDB" id="A0A1C3YAU4"/>
<accession>A0A1C3YAU4</accession>
<dbReference type="Proteomes" id="UP000198723">
    <property type="component" value="Unassembled WGS sequence"/>
</dbReference>
<protein>
    <submittedName>
        <fullName evidence="1">Uncharacterized protein</fullName>
    </submittedName>
</protein>
<gene>
    <name evidence="1" type="ORF">GA0061105_12037</name>
</gene>
<evidence type="ECO:0000313" key="1">
    <source>
        <dbReference type="EMBL" id="SCB61593.1"/>
    </source>
</evidence>
<reference evidence="1 2" key="1">
    <citation type="submission" date="2016-08" db="EMBL/GenBank/DDBJ databases">
        <authorList>
            <person name="Seilhamer J.J."/>
        </authorList>
    </citation>
    <scope>NUCLEOTIDE SEQUENCE [LARGE SCALE GENOMIC DNA]</scope>
    <source>
        <strain evidence="1 2">HBR26</strain>
    </source>
</reference>
<proteinExistence type="predicted"/>
<sequence length="202" mass="22161">MRAGSCLSVPECEGISSCRRGLSMKSLLLNSLLSICCMTPPYLISGSKARAENWGCQVILCLSNPGGPTQYAECRPPIQKLWRELAKGHSFPTCGGVGFHSSRPGYDPYYCDVGYRLAGEDGIRGRQVTCVSTSAQSVSDALCSNDGDDFGTRNNSVLSPHWQRQDGRRQCMGYPIMRPNVRSQPHFVDVTIDGAATQRVWY</sequence>
<dbReference type="STRING" id="1138170.GA0061105_12037"/>
<organism evidence="1 2">
    <name type="scientific">Rhizobium aethiopicum</name>
    <dbReference type="NCBI Taxonomy" id="1138170"/>
    <lineage>
        <taxon>Bacteria</taxon>
        <taxon>Pseudomonadati</taxon>
        <taxon>Pseudomonadota</taxon>
        <taxon>Alphaproteobacteria</taxon>
        <taxon>Hyphomicrobiales</taxon>
        <taxon>Rhizobiaceae</taxon>
        <taxon>Rhizobium/Agrobacterium group</taxon>
        <taxon>Rhizobium</taxon>
    </lineage>
</organism>
<evidence type="ECO:0000313" key="2">
    <source>
        <dbReference type="Proteomes" id="UP000198723"/>
    </source>
</evidence>
<dbReference type="EMBL" id="FMAJ01000020">
    <property type="protein sequence ID" value="SCB61593.1"/>
    <property type="molecule type" value="Genomic_DNA"/>
</dbReference>